<dbReference type="OrthoDB" id="1879519at2"/>
<reference evidence="1 2" key="1">
    <citation type="submission" date="2016-10" db="EMBL/GenBank/DDBJ databases">
        <authorList>
            <person name="de Groot N.N."/>
        </authorList>
    </citation>
    <scope>NUCLEOTIDE SEQUENCE [LARGE SCALE GENOMIC DNA]</scope>
    <source>
        <strain evidence="1 2">SLAS-1</strain>
    </source>
</reference>
<accession>A0A1G9RAR4</accession>
<evidence type="ECO:0000313" key="1">
    <source>
        <dbReference type="EMBL" id="SDM20314.1"/>
    </source>
</evidence>
<sequence>MLFDSQAADAVDKSLIEWIYNQDNYERLQQYSENEDYYEGDLDIELPGNISAMLAGKFGFTGNVCRAVVDAGVGFLSQEPLAIEVEAPDEELADSAGEVEQFLYEVFRDSDLLVRNYIKALRIQGKKGEFALKVLPVLDDNEEEIIGYKISVLRPDICFPKWADEEYSEMEYFAIKYIRDNPDTGEKEQFAQVLFPNEVREYSKPLNASDITGWSKIDEWQTDYGFIPVEWVKNKEDDKPWSESDITPDLKDLQDAFNKSITDLIYNMDKDSYKEKFVLGGGPPLDKKGNPVNIESGPGKVHFLSANMDGVVPSMWESAPSNFQGLLDSMDRLLDIVSVVSRVPKLELSRDHGMGAAPSGVALRIIYQPFIGKINEKANLVKSALEKCAQKTLYMAETDGVDIGFEPGDYIPVIHIRYGLPVDEKEVAEIHELENRMRWKSRDSIMQERGIEDIEAEKEKIAEEEQDAALYGEGDRIDEELAGIDLDIGEEI</sequence>
<dbReference type="EMBL" id="FNGO01000021">
    <property type="protein sequence ID" value="SDM20314.1"/>
    <property type="molecule type" value="Genomic_DNA"/>
</dbReference>
<proteinExistence type="predicted"/>
<dbReference type="RefSeq" id="WP_089761330.1">
    <property type="nucleotide sequence ID" value="NZ_FNGO01000021.1"/>
</dbReference>
<dbReference type="AlphaFoldDB" id="A0A1G9RAR4"/>
<keyword evidence="2" id="KW-1185">Reference proteome</keyword>
<dbReference type="Pfam" id="PF05133">
    <property type="entry name" value="SPP1_portal"/>
    <property type="match status" value="1"/>
</dbReference>
<dbReference type="Proteomes" id="UP000199476">
    <property type="component" value="Unassembled WGS sequence"/>
</dbReference>
<organism evidence="1 2">
    <name type="scientific">Halarsenatibacter silvermanii</name>
    <dbReference type="NCBI Taxonomy" id="321763"/>
    <lineage>
        <taxon>Bacteria</taxon>
        <taxon>Bacillati</taxon>
        <taxon>Bacillota</taxon>
        <taxon>Clostridia</taxon>
        <taxon>Halanaerobiales</taxon>
        <taxon>Halarsenatibacteraceae</taxon>
        <taxon>Halarsenatibacter</taxon>
    </lineage>
</organism>
<dbReference type="STRING" id="321763.SAMN04488692_12120"/>
<protein>
    <submittedName>
        <fullName evidence="1">Phage portal protein, SPP1 Gp6-like</fullName>
    </submittedName>
</protein>
<evidence type="ECO:0000313" key="2">
    <source>
        <dbReference type="Proteomes" id="UP000199476"/>
    </source>
</evidence>
<dbReference type="InterPro" id="IPR021145">
    <property type="entry name" value="Portal_protein_SPP1_Gp6-like"/>
</dbReference>
<gene>
    <name evidence="1" type="ORF">SAMN04488692_12120</name>
</gene>
<name>A0A1G9RAR4_9FIRM</name>